<dbReference type="Proteomes" id="UP001184230">
    <property type="component" value="Unassembled WGS sequence"/>
</dbReference>
<gene>
    <name evidence="1" type="ORF">J2739_005025</name>
</gene>
<keyword evidence="2" id="KW-1185">Reference proteome</keyword>
<accession>A0ABU1NL93</accession>
<organism evidence="1 2">
    <name type="scientific">Variovorax soli</name>
    <dbReference type="NCBI Taxonomy" id="376815"/>
    <lineage>
        <taxon>Bacteria</taxon>
        <taxon>Pseudomonadati</taxon>
        <taxon>Pseudomonadota</taxon>
        <taxon>Betaproteobacteria</taxon>
        <taxon>Burkholderiales</taxon>
        <taxon>Comamonadaceae</taxon>
        <taxon>Variovorax</taxon>
    </lineage>
</organism>
<sequence length="35" mass="3638">MLGIFALVHEGFAPSVLGKRMVELVAASPKQAGRG</sequence>
<name>A0ABU1NL93_9BURK</name>
<proteinExistence type="predicted"/>
<evidence type="ECO:0000313" key="2">
    <source>
        <dbReference type="Proteomes" id="UP001184230"/>
    </source>
</evidence>
<protein>
    <submittedName>
        <fullName evidence="1">Uncharacterized protein</fullName>
    </submittedName>
</protein>
<reference evidence="1 2" key="1">
    <citation type="submission" date="2023-07" db="EMBL/GenBank/DDBJ databases">
        <title>Sorghum-associated microbial communities from plants grown in Nebraska, USA.</title>
        <authorList>
            <person name="Schachtman D."/>
        </authorList>
    </citation>
    <scope>NUCLEOTIDE SEQUENCE [LARGE SCALE GENOMIC DNA]</scope>
    <source>
        <strain evidence="1 2">DS1781</strain>
    </source>
</reference>
<dbReference type="EMBL" id="JAVDRF010000015">
    <property type="protein sequence ID" value="MDR6539229.1"/>
    <property type="molecule type" value="Genomic_DNA"/>
</dbReference>
<evidence type="ECO:0000313" key="1">
    <source>
        <dbReference type="EMBL" id="MDR6539229.1"/>
    </source>
</evidence>
<comment type="caution">
    <text evidence="1">The sequence shown here is derived from an EMBL/GenBank/DDBJ whole genome shotgun (WGS) entry which is preliminary data.</text>
</comment>